<evidence type="ECO:0000259" key="8">
    <source>
        <dbReference type="Pfam" id="PF00534"/>
    </source>
</evidence>
<dbReference type="GO" id="GO:0004373">
    <property type="term" value="F:alpha-1,4-glucan glucosyltransferase (UDP-glucose donor) activity"/>
    <property type="evidence" value="ECO:0007669"/>
    <property type="project" value="InterPro"/>
</dbReference>
<evidence type="ECO:0000256" key="6">
    <source>
        <dbReference type="ARBA" id="ARBA00023056"/>
    </source>
</evidence>
<comment type="similarity">
    <text evidence="3 7">Belongs to the glycosyltransferase 1 family. Bacterial/plant glycogen synthase subfamily.</text>
</comment>
<dbReference type="InterPro" id="IPR001296">
    <property type="entry name" value="Glyco_trans_1"/>
</dbReference>
<dbReference type="Pfam" id="PF00534">
    <property type="entry name" value="Glycos_transf_1"/>
    <property type="match status" value="1"/>
</dbReference>
<dbReference type="AlphaFoldDB" id="A0A0G1DJC9"/>
<keyword evidence="6 7" id="KW-0320">Glycogen biosynthesis</keyword>
<organism evidence="10 11">
    <name type="scientific">Candidatus Gottesmanbacteria bacterium GW2011_GWA2_43_14</name>
    <dbReference type="NCBI Taxonomy" id="1618443"/>
    <lineage>
        <taxon>Bacteria</taxon>
        <taxon>Candidatus Gottesmaniibacteriota</taxon>
    </lineage>
</organism>
<comment type="function">
    <text evidence="2 7">Synthesizes alpha-1,4-glucan chains using ADP-glucose.</text>
</comment>
<dbReference type="GO" id="GO:0009011">
    <property type="term" value="F:alpha-1,4-glucan glucosyltransferase (ADP-glucose donor) activity"/>
    <property type="evidence" value="ECO:0007669"/>
    <property type="project" value="UniProtKB-UniRule"/>
</dbReference>
<dbReference type="SUPFAM" id="SSF53756">
    <property type="entry name" value="UDP-Glycosyltransferase/glycogen phosphorylase"/>
    <property type="match status" value="1"/>
</dbReference>
<comment type="caution">
    <text evidence="10">The sequence shown here is derived from an EMBL/GenBank/DDBJ whole genome shotgun (WGS) entry which is preliminary data.</text>
</comment>
<sequence>MKVLYASWELDPYIKLGGLGDVARSLPAALGKNGVDIKNVMPFYKAVKIDKKNLVKTGELEVEYDGRSERVIIYETINPTNRIPLFLLQNRKYLSFADSQNNFAFFAKAIVEIIRQKTIAWIPDIIHCNDHHLGLLPLLVRHNKLKVKTILTIHNLSYQGHAPIAVIEKLGLKTSHCRPHAWEIKSRQLNFLLEGIIHADVINTVSPTYAREIMREEFGMGLEDILRGKEGRVFGILNGIDKEYNNLLHYQALDYPFLSGIAGGSKKLYSWQEGKKHNKAHLQEKMKLKIDSDIPIFAFIGRFDAQQKGIDILHKLIRRGAYEKYQFVILGNGNSDWEERYAWLSKFYPESVSCNFLFDPHLAHLIYAGADFILIPSRFEPCGLIQMIAMTSGTLPIAHKTGGLADSIKNGRNGFLFENYTSESLGMMIDKAVDIQKNDRAKYEEMVSTAMRTDFSWDKSAREYIGLYDKLYLGEY</sequence>
<dbReference type="Proteomes" id="UP000034894">
    <property type="component" value="Unassembled WGS sequence"/>
</dbReference>
<dbReference type="InterPro" id="IPR013534">
    <property type="entry name" value="Starch_synth_cat_dom"/>
</dbReference>
<evidence type="ECO:0000256" key="3">
    <source>
        <dbReference type="ARBA" id="ARBA00010281"/>
    </source>
</evidence>
<reference evidence="10 11" key="1">
    <citation type="journal article" date="2015" name="Nature">
        <title>rRNA introns, odd ribosomes, and small enigmatic genomes across a large radiation of phyla.</title>
        <authorList>
            <person name="Brown C.T."/>
            <person name="Hug L.A."/>
            <person name="Thomas B.C."/>
            <person name="Sharon I."/>
            <person name="Castelle C.J."/>
            <person name="Singh A."/>
            <person name="Wilkins M.J."/>
            <person name="Williams K.H."/>
            <person name="Banfield J.F."/>
        </authorList>
    </citation>
    <scope>NUCLEOTIDE SEQUENCE [LARGE SCALE GENOMIC DNA]</scope>
</reference>
<proteinExistence type="inferred from homology"/>
<gene>
    <name evidence="7" type="primary">glgA</name>
    <name evidence="10" type="ORF">UV73_C0006G0041</name>
</gene>
<dbReference type="HAMAP" id="MF_00484">
    <property type="entry name" value="Glycogen_synth"/>
    <property type="match status" value="1"/>
</dbReference>
<dbReference type="UniPathway" id="UPA00164"/>
<evidence type="ECO:0000256" key="1">
    <source>
        <dbReference type="ARBA" id="ARBA00001478"/>
    </source>
</evidence>
<dbReference type="PANTHER" id="PTHR45825">
    <property type="entry name" value="GRANULE-BOUND STARCH SYNTHASE 1, CHLOROPLASTIC/AMYLOPLASTIC"/>
    <property type="match status" value="1"/>
</dbReference>
<keyword evidence="4 7" id="KW-0328">Glycosyltransferase</keyword>
<keyword evidence="5 7" id="KW-0808">Transferase</keyword>
<dbReference type="PATRIC" id="fig|1618443.3.peg.997"/>
<feature type="binding site" evidence="7">
    <location>
        <position position="15"/>
    </location>
    <ligand>
        <name>ADP-alpha-D-glucose</name>
        <dbReference type="ChEBI" id="CHEBI:57498"/>
    </ligand>
</feature>
<accession>A0A0G1DJC9</accession>
<dbReference type="NCBIfam" id="TIGR02095">
    <property type="entry name" value="glgA"/>
    <property type="match status" value="1"/>
</dbReference>
<evidence type="ECO:0000256" key="5">
    <source>
        <dbReference type="ARBA" id="ARBA00022679"/>
    </source>
</evidence>
<feature type="domain" description="Glycosyl transferase family 1" evidence="8">
    <location>
        <begin position="285"/>
        <end position="443"/>
    </location>
</feature>
<dbReference type="CDD" id="cd03791">
    <property type="entry name" value="GT5_Glycogen_synthase_DULL1-like"/>
    <property type="match status" value="1"/>
</dbReference>
<dbReference type="EC" id="2.4.1.21" evidence="7"/>
<name>A0A0G1DJC9_9BACT</name>
<evidence type="ECO:0000313" key="10">
    <source>
        <dbReference type="EMBL" id="KKS97687.1"/>
    </source>
</evidence>
<dbReference type="Gene3D" id="3.40.50.2000">
    <property type="entry name" value="Glycogen Phosphorylase B"/>
    <property type="match status" value="2"/>
</dbReference>
<dbReference type="Pfam" id="PF08323">
    <property type="entry name" value="Glyco_transf_5"/>
    <property type="match status" value="1"/>
</dbReference>
<evidence type="ECO:0000313" key="11">
    <source>
        <dbReference type="Proteomes" id="UP000034894"/>
    </source>
</evidence>
<evidence type="ECO:0000259" key="9">
    <source>
        <dbReference type="Pfam" id="PF08323"/>
    </source>
</evidence>
<evidence type="ECO:0000256" key="2">
    <source>
        <dbReference type="ARBA" id="ARBA00002764"/>
    </source>
</evidence>
<dbReference type="EMBL" id="LCFP01000006">
    <property type="protein sequence ID" value="KKS97687.1"/>
    <property type="molecule type" value="Genomic_DNA"/>
</dbReference>
<protein>
    <recommendedName>
        <fullName evidence="7">Glycogen synthase</fullName>
        <ecNumber evidence="7">2.4.1.21</ecNumber>
    </recommendedName>
    <alternativeName>
        <fullName evidence="7">Starch [bacterial glycogen] synthase</fullName>
    </alternativeName>
</protein>
<feature type="domain" description="Starch synthase catalytic" evidence="9">
    <location>
        <begin position="2"/>
        <end position="227"/>
    </location>
</feature>
<comment type="pathway">
    <text evidence="7">Glycan biosynthesis; glycogen biosynthesis.</text>
</comment>
<comment type="catalytic activity">
    <reaction evidence="1 7">
        <text>[(1-&gt;4)-alpha-D-glucosyl](n) + ADP-alpha-D-glucose = [(1-&gt;4)-alpha-D-glucosyl](n+1) + ADP + H(+)</text>
        <dbReference type="Rhea" id="RHEA:18189"/>
        <dbReference type="Rhea" id="RHEA-COMP:9584"/>
        <dbReference type="Rhea" id="RHEA-COMP:9587"/>
        <dbReference type="ChEBI" id="CHEBI:15378"/>
        <dbReference type="ChEBI" id="CHEBI:15444"/>
        <dbReference type="ChEBI" id="CHEBI:57498"/>
        <dbReference type="ChEBI" id="CHEBI:456216"/>
        <dbReference type="EC" id="2.4.1.21"/>
    </reaction>
</comment>
<dbReference type="GO" id="GO:0005978">
    <property type="term" value="P:glycogen biosynthetic process"/>
    <property type="evidence" value="ECO:0007669"/>
    <property type="project" value="UniProtKB-UniRule"/>
</dbReference>
<dbReference type="PANTHER" id="PTHR45825:SF11">
    <property type="entry name" value="ALPHA AMYLASE DOMAIN-CONTAINING PROTEIN"/>
    <property type="match status" value="1"/>
</dbReference>
<dbReference type="STRING" id="1618443.UV73_C0006G0041"/>
<dbReference type="InterPro" id="IPR011835">
    <property type="entry name" value="GS/SS"/>
</dbReference>
<evidence type="ECO:0000256" key="7">
    <source>
        <dbReference type="HAMAP-Rule" id="MF_00484"/>
    </source>
</evidence>
<evidence type="ECO:0000256" key="4">
    <source>
        <dbReference type="ARBA" id="ARBA00022676"/>
    </source>
</evidence>